<comment type="caution">
    <text evidence="11">The sequence shown here is derived from an EMBL/GenBank/DDBJ whole genome shotgun (WGS) entry which is preliminary data.</text>
</comment>
<gene>
    <name evidence="11" type="ORF">M0651_00345</name>
</gene>
<evidence type="ECO:0000256" key="5">
    <source>
        <dbReference type="ARBA" id="ARBA00022592"/>
    </source>
</evidence>
<evidence type="ECO:0000256" key="7">
    <source>
        <dbReference type="ARBA" id="ARBA00023139"/>
    </source>
</evidence>
<keyword evidence="5" id="KW-0813">Transport</keyword>
<dbReference type="EMBL" id="JALPRK010000001">
    <property type="protein sequence ID" value="MCK8485619.1"/>
    <property type="molecule type" value="Genomic_DNA"/>
</dbReference>
<evidence type="ECO:0000313" key="12">
    <source>
        <dbReference type="Proteomes" id="UP001139534"/>
    </source>
</evidence>
<dbReference type="InterPro" id="IPR050811">
    <property type="entry name" value="Phosphate_ABC_transporter"/>
</dbReference>
<evidence type="ECO:0000259" key="10">
    <source>
        <dbReference type="Pfam" id="PF12849"/>
    </source>
</evidence>
<evidence type="ECO:0000256" key="6">
    <source>
        <dbReference type="ARBA" id="ARBA00022729"/>
    </source>
</evidence>
<evidence type="ECO:0000256" key="4">
    <source>
        <dbReference type="ARBA" id="ARBA00011529"/>
    </source>
</evidence>
<dbReference type="Pfam" id="PF12849">
    <property type="entry name" value="PBP_like_2"/>
    <property type="match status" value="1"/>
</dbReference>
<keyword evidence="9" id="KW-0812">Transmembrane</keyword>
<keyword evidence="12" id="KW-1185">Reference proteome</keyword>
<feature type="transmembrane region" description="Helical" evidence="9">
    <location>
        <begin position="71"/>
        <end position="89"/>
    </location>
</feature>
<proteinExistence type="inferred from homology"/>
<feature type="transmembrane region" description="Helical" evidence="9">
    <location>
        <begin position="12"/>
        <end position="33"/>
    </location>
</feature>
<feature type="transmembrane region" description="Helical" evidence="9">
    <location>
        <begin position="39"/>
        <end position="64"/>
    </location>
</feature>
<keyword evidence="8" id="KW-0449">Lipoprotein</keyword>
<organism evidence="11 12">
    <name type="scientific">Paenibacillus mellifer</name>
    <dbReference type="NCBI Taxonomy" id="2937794"/>
    <lineage>
        <taxon>Bacteria</taxon>
        <taxon>Bacillati</taxon>
        <taxon>Bacillota</taxon>
        <taxon>Bacilli</taxon>
        <taxon>Bacillales</taxon>
        <taxon>Paenibacillaceae</taxon>
        <taxon>Paenibacillus</taxon>
    </lineage>
</organism>
<dbReference type="PANTHER" id="PTHR30570:SF1">
    <property type="entry name" value="PHOSPHATE-BINDING PROTEIN PSTS"/>
    <property type="match status" value="1"/>
</dbReference>
<comment type="subcellular location">
    <subcellularLocation>
        <location evidence="2">Cell membrane</location>
        <topology evidence="2">Lipid-anchor</topology>
    </subcellularLocation>
</comment>
<dbReference type="Gene3D" id="3.40.190.10">
    <property type="entry name" value="Periplasmic binding protein-like II"/>
    <property type="match status" value="2"/>
</dbReference>
<reference evidence="11" key="1">
    <citation type="submission" date="2022-04" db="EMBL/GenBank/DDBJ databases">
        <authorList>
            <person name="Seo M.-J."/>
        </authorList>
    </citation>
    <scope>NUCLEOTIDE SEQUENCE</scope>
    <source>
        <strain evidence="11">MBLB2552</strain>
    </source>
</reference>
<dbReference type="Proteomes" id="UP001139534">
    <property type="component" value="Unassembled WGS sequence"/>
</dbReference>
<protein>
    <submittedName>
        <fullName evidence="11">Substrate-binding domain-containing protein</fullName>
    </submittedName>
</protein>
<keyword evidence="5" id="KW-0592">Phosphate transport</keyword>
<sequence length="392" mass="43061">MSKQGGELVGKIVLFVLLSGVILFLGFFAGLIVSFSGGAIFYAPLVLVATAVLVLFLAFFLFLPTRHRRKVYVSLLAVVVLGGLTTAGYELREAYHNRIPVLSDQEVNMEPYRPFEDTGKLALLPEPSKLTITKDLPRLDGATALYPLYAAFAQAVYPRQEYDLYQSEVMVNTTPVAYKNLIEGRADLIFVAAPSEGQKAAARKQGKELKFTPIGREAFVFFVNASNPVTELTTEQIRGIYSGEITRWSEVGGEGGNIRAFQRPEDSGSQSMLVRVMDGRELAKPPKEDVESGMGGIISRTADYRNYKNALGYSFLFYATEMVRNGNICLLSIDGVKPERATIASGEYPLAAEFYAVTAGSDNPNVEKLIDWILSPQGQYLVEQTGYTPLSP</sequence>
<evidence type="ECO:0000256" key="8">
    <source>
        <dbReference type="ARBA" id="ARBA00023288"/>
    </source>
</evidence>
<dbReference type="InterPro" id="IPR024370">
    <property type="entry name" value="PBP_domain"/>
</dbReference>
<keyword evidence="9" id="KW-0472">Membrane</keyword>
<dbReference type="SUPFAM" id="SSF53850">
    <property type="entry name" value="Periplasmic binding protein-like II"/>
    <property type="match status" value="1"/>
</dbReference>
<accession>A0A9X1XUN0</accession>
<dbReference type="AlphaFoldDB" id="A0A9X1XUN0"/>
<evidence type="ECO:0000256" key="9">
    <source>
        <dbReference type="SAM" id="Phobius"/>
    </source>
</evidence>
<evidence type="ECO:0000313" key="11">
    <source>
        <dbReference type="EMBL" id="MCK8485619.1"/>
    </source>
</evidence>
<dbReference type="GO" id="GO:0005886">
    <property type="term" value="C:plasma membrane"/>
    <property type="evidence" value="ECO:0007669"/>
    <property type="project" value="UniProtKB-SubCell"/>
</dbReference>
<name>A0A9X1XUN0_9BACL</name>
<comment type="subunit">
    <text evidence="4">The complex is composed of two ATP-binding proteins (PstB), two transmembrane proteins (PstC and PstA) and a solute-binding protein (PstS).</text>
</comment>
<keyword evidence="7" id="KW-0564">Palmitate</keyword>
<comment type="function">
    <text evidence="1">Part of the ABC transporter complex PstSACB involved in phosphate import.</text>
</comment>
<dbReference type="RefSeq" id="WP_248549880.1">
    <property type="nucleotide sequence ID" value="NZ_JALPRK010000001.1"/>
</dbReference>
<dbReference type="PANTHER" id="PTHR30570">
    <property type="entry name" value="PERIPLASMIC PHOSPHATE BINDING COMPONENT OF PHOSPHATE ABC TRANSPORTER"/>
    <property type="match status" value="1"/>
</dbReference>
<dbReference type="GO" id="GO:0006817">
    <property type="term" value="P:phosphate ion transport"/>
    <property type="evidence" value="ECO:0007669"/>
    <property type="project" value="UniProtKB-KW"/>
</dbReference>
<feature type="domain" description="PBP" evidence="10">
    <location>
        <begin position="139"/>
        <end position="376"/>
    </location>
</feature>
<evidence type="ECO:0000256" key="2">
    <source>
        <dbReference type="ARBA" id="ARBA00004193"/>
    </source>
</evidence>
<keyword evidence="6" id="KW-0732">Signal</keyword>
<comment type="similarity">
    <text evidence="3">Belongs to the PstS family.</text>
</comment>
<keyword evidence="9" id="KW-1133">Transmembrane helix</keyword>
<evidence type="ECO:0000256" key="1">
    <source>
        <dbReference type="ARBA" id="ARBA00002841"/>
    </source>
</evidence>
<evidence type="ECO:0000256" key="3">
    <source>
        <dbReference type="ARBA" id="ARBA00008725"/>
    </source>
</evidence>